<comment type="subcellular location">
    <subcellularLocation>
        <location evidence="1">Membrane</location>
        <topology evidence="1">Multi-pass membrane protein</topology>
    </subcellularLocation>
</comment>
<accession>U4PDY0</accession>
<dbReference type="PANTHER" id="PTHR31552">
    <property type="entry name" value="SERPENTINE RECEPTOR CLASS GAMMA"/>
    <property type="match status" value="1"/>
</dbReference>
<dbReference type="AlphaFoldDB" id="U4PDY0"/>
<dbReference type="SMR" id="U4PDY0"/>
<proteinExistence type="inferred from homology"/>
<dbReference type="OMA" id="LHFANAY"/>
<evidence type="ECO:0000256" key="3">
    <source>
        <dbReference type="ARBA" id="ARBA00022692"/>
    </source>
</evidence>
<dbReference type="InParanoid" id="U4PDY0"/>
<evidence type="ECO:0000256" key="2">
    <source>
        <dbReference type="ARBA" id="ARBA00005692"/>
    </source>
</evidence>
<dbReference type="InterPro" id="IPR000609">
    <property type="entry name" value="7TM_GPCR_serpentine_rcpt_Srg"/>
</dbReference>
<feature type="transmembrane region" description="Helical" evidence="6">
    <location>
        <begin position="220"/>
        <end position="243"/>
    </location>
</feature>
<evidence type="ECO:0000313" key="8">
    <source>
        <dbReference type="Proteomes" id="UP000001940"/>
    </source>
</evidence>
<dbReference type="AGR" id="WB:WBGene00235350"/>
<evidence type="ECO:0000256" key="6">
    <source>
        <dbReference type="RuleBase" id="RU280813"/>
    </source>
</evidence>
<dbReference type="GeneID" id="24105157"/>
<evidence type="ECO:0000256" key="4">
    <source>
        <dbReference type="ARBA" id="ARBA00022989"/>
    </source>
</evidence>
<dbReference type="Pfam" id="PF02118">
    <property type="entry name" value="Srg"/>
    <property type="match status" value="1"/>
</dbReference>
<feature type="transmembrane region" description="Helical" evidence="6">
    <location>
        <begin position="39"/>
        <end position="56"/>
    </location>
</feature>
<dbReference type="WormBase" id="Y54G2A.77">
    <property type="protein sequence ID" value="CE48943"/>
    <property type="gene ID" value="WBGene00235350"/>
</dbReference>
<dbReference type="PANTHER" id="PTHR31552:SF29">
    <property type="entry name" value="SERPENTINE RECEPTOR CLASS GAMMA"/>
    <property type="match status" value="1"/>
</dbReference>
<evidence type="ECO:0000256" key="1">
    <source>
        <dbReference type="ARBA" id="ARBA00004141"/>
    </source>
</evidence>
<keyword evidence="5 6" id="KW-0472">Membrane</keyword>
<keyword evidence="8" id="KW-1185">Reference proteome</keyword>
<dbReference type="Proteomes" id="UP000001940">
    <property type="component" value="Chromosome IV"/>
</dbReference>
<protein>
    <recommendedName>
        <fullName evidence="6">Serpentine receptor class gamma</fullName>
    </recommendedName>
</protein>
<dbReference type="OrthoDB" id="5846915at2759"/>
<dbReference type="PaxDb" id="6239-Y54G2A.77"/>
<dbReference type="EMBL" id="BX284604">
    <property type="protein sequence ID" value="CDH92963.1"/>
    <property type="molecule type" value="Genomic_DNA"/>
</dbReference>
<comment type="similarity">
    <text evidence="2 6">Belongs to the nematode receptor-like protein srg family.</text>
</comment>
<dbReference type="FunCoup" id="U4PDY0">
    <property type="interactions" value="8"/>
</dbReference>
<dbReference type="GO" id="GO:0016020">
    <property type="term" value="C:membrane"/>
    <property type="evidence" value="ECO:0007669"/>
    <property type="project" value="UniProtKB-SubCell"/>
</dbReference>
<keyword evidence="4 6" id="KW-1133">Transmembrane helix</keyword>
<feature type="transmembrane region" description="Helical" evidence="6">
    <location>
        <begin position="255"/>
        <end position="277"/>
    </location>
</feature>
<reference evidence="7 8" key="1">
    <citation type="journal article" date="1998" name="Science">
        <title>Genome sequence of the nematode C. elegans: a platform for investigating biology.</title>
        <authorList>
            <consortium name="The C. elegans sequencing consortium"/>
            <person name="Sulson J.E."/>
            <person name="Waterston R."/>
        </authorList>
    </citation>
    <scope>NUCLEOTIDE SEQUENCE [LARGE SCALE GENOMIC DNA]</scope>
    <source>
        <strain evidence="7 8">Bristol N2</strain>
    </source>
</reference>
<keyword evidence="3 6" id="KW-0812">Transmembrane</keyword>
<name>U4PDY0_CAEEL</name>
<dbReference type="GO" id="GO:0007606">
    <property type="term" value="P:sensory perception of chemical stimulus"/>
    <property type="evidence" value="ECO:0007669"/>
    <property type="project" value="UniProtKB-UniRule"/>
</dbReference>
<feature type="transmembrane region" description="Helical" evidence="6">
    <location>
        <begin position="133"/>
        <end position="160"/>
    </location>
</feature>
<dbReference type="GO" id="GO:0004888">
    <property type="term" value="F:transmembrane signaling receptor activity"/>
    <property type="evidence" value="ECO:0007669"/>
    <property type="project" value="InterPro"/>
</dbReference>
<evidence type="ECO:0000313" key="9">
    <source>
        <dbReference type="WormBase" id="Y54G2A.77"/>
    </source>
</evidence>
<dbReference type="eggNOG" id="ENOG502T3YK">
    <property type="taxonomic scope" value="Eukaryota"/>
</dbReference>
<dbReference type="PRINTS" id="PR00698">
    <property type="entry name" value="TMPROTEINSRG"/>
</dbReference>
<dbReference type="Bgee" id="WBGene00235350">
    <property type="expression patterns" value="Expressed in multicellular organism and 1 other cell type or tissue"/>
</dbReference>
<feature type="transmembrane region" description="Helical" evidence="6">
    <location>
        <begin position="91"/>
        <end position="112"/>
    </location>
</feature>
<sequence length="323" mass="37286">MAFFNLKFILAFGYCSISFVIYTLLIIMLLKNWKDFKSAFFRIVIADYFFNLLTWLNSMITLRIPNGTCKDCVLSNLFASLGKDNQYTSSFLFFCYFLHFGNAYFQYFMVTLMSLNRTTSIFFYFVNEKIWKFLFPFSIVLIIGITTFCARTILATSPYYLYNEVLDMYYIKSDSNILPAYYNILYFMAFSVASSIFLNVIAVIRLKMIQNQISSVERNLLLVTIFSSIIQCFAAANTFILQIDVQRATILGQAAQIMLPFASDFLTISQPYILLFVSSKVRTGFFGMYLKKYEKSINSWGFSKTGGFQSGPASRSTSKVTRF</sequence>
<dbReference type="HOGENOM" id="CLU_069704_1_1_1"/>
<keyword evidence="7" id="KW-0675">Receptor</keyword>
<feature type="transmembrane region" description="Helical" evidence="6">
    <location>
        <begin position="6"/>
        <end position="27"/>
    </location>
</feature>
<dbReference type="KEGG" id="cel:CELE_Y54G2A.77"/>
<evidence type="ECO:0000256" key="5">
    <source>
        <dbReference type="ARBA" id="ARBA00023136"/>
    </source>
</evidence>
<evidence type="ECO:0000313" key="7">
    <source>
        <dbReference type="EMBL" id="CDH92963.1"/>
    </source>
</evidence>
<dbReference type="RefSeq" id="NP_001294269.1">
    <property type="nucleotide sequence ID" value="NM_001307340.1"/>
</dbReference>
<feature type="transmembrane region" description="Helical" evidence="6">
    <location>
        <begin position="180"/>
        <end position="208"/>
    </location>
</feature>
<gene>
    <name evidence="7" type="ORF">CELE_Y54G2A.77</name>
    <name evidence="7 9" type="ORF">Y54G2A.77</name>
</gene>
<organism evidence="7 8">
    <name type="scientific">Caenorhabditis elegans</name>
    <dbReference type="NCBI Taxonomy" id="6239"/>
    <lineage>
        <taxon>Eukaryota</taxon>
        <taxon>Metazoa</taxon>
        <taxon>Ecdysozoa</taxon>
        <taxon>Nematoda</taxon>
        <taxon>Chromadorea</taxon>
        <taxon>Rhabditida</taxon>
        <taxon>Rhabditina</taxon>
        <taxon>Rhabditomorpha</taxon>
        <taxon>Rhabditoidea</taxon>
        <taxon>Rhabditidae</taxon>
        <taxon>Peloderinae</taxon>
        <taxon>Caenorhabditis</taxon>
    </lineage>
</organism>
<dbReference type="CTD" id="24105157"/>